<feature type="domain" description="PH" evidence="1">
    <location>
        <begin position="278"/>
        <end position="389"/>
    </location>
</feature>
<protein>
    <recommendedName>
        <fullName evidence="5">DH domain-containing protein</fullName>
    </recommendedName>
</protein>
<evidence type="ECO:0000259" key="2">
    <source>
        <dbReference type="PROSITE" id="PS50010"/>
    </source>
</evidence>
<dbReference type="RefSeq" id="XP_067515212.1">
    <property type="nucleotide sequence ID" value="XM_067659111.1"/>
</dbReference>
<reference evidence="3 4" key="1">
    <citation type="journal article" date="2009" name="PLoS Genet.">
        <title>Genomic analysis of the basal lineage fungus Rhizopus oryzae reveals a whole-genome duplication.</title>
        <authorList>
            <person name="Ma L.-J."/>
            <person name="Ibrahim A.S."/>
            <person name="Skory C."/>
            <person name="Grabherr M.G."/>
            <person name="Burger G."/>
            <person name="Butler M."/>
            <person name="Elias M."/>
            <person name="Idnurm A."/>
            <person name="Lang B.F."/>
            <person name="Sone T."/>
            <person name="Abe A."/>
            <person name="Calvo S.E."/>
            <person name="Corrochano L.M."/>
            <person name="Engels R."/>
            <person name="Fu J."/>
            <person name="Hansberg W."/>
            <person name="Kim J.-M."/>
            <person name="Kodira C.D."/>
            <person name="Koehrsen M.J."/>
            <person name="Liu B."/>
            <person name="Miranda-Saavedra D."/>
            <person name="O'Leary S."/>
            <person name="Ortiz-Castellanos L."/>
            <person name="Poulter R."/>
            <person name="Rodriguez-Romero J."/>
            <person name="Ruiz-Herrera J."/>
            <person name="Shen Y.-Q."/>
            <person name="Zeng Q."/>
            <person name="Galagan J."/>
            <person name="Birren B.W."/>
            <person name="Cuomo C.A."/>
            <person name="Wickes B.L."/>
        </authorList>
    </citation>
    <scope>NUCLEOTIDE SEQUENCE [LARGE SCALE GENOMIC DNA]</scope>
    <source>
        <strain evidence="4">RA 99-880 / ATCC MYA-4621 / FGSC 9543 / NRRL 43880</strain>
    </source>
</reference>
<evidence type="ECO:0000259" key="1">
    <source>
        <dbReference type="PROSITE" id="PS50003"/>
    </source>
</evidence>
<dbReference type="Pfam" id="PF22697">
    <property type="entry name" value="SOS1_NGEF_PH"/>
    <property type="match status" value="1"/>
</dbReference>
<dbReference type="Gene3D" id="2.30.29.30">
    <property type="entry name" value="Pleckstrin-homology domain (PH domain)/Phosphotyrosine-binding domain (PTB)"/>
    <property type="match status" value="1"/>
</dbReference>
<dbReference type="EMBL" id="CH476734">
    <property type="protein sequence ID" value="EIE79816.1"/>
    <property type="molecule type" value="Genomic_DNA"/>
</dbReference>
<dbReference type="PANTHER" id="PTHR12673">
    <property type="entry name" value="FACIOGENITAL DYSPLASIA PROTEIN"/>
    <property type="match status" value="1"/>
</dbReference>
<proteinExistence type="predicted"/>
<name>I1BUD6_RHIO9</name>
<accession>I1BUD6</accession>
<keyword evidence="4" id="KW-1185">Reference proteome</keyword>
<dbReference type="PROSITE" id="PS50003">
    <property type="entry name" value="PH_DOMAIN"/>
    <property type="match status" value="1"/>
</dbReference>
<dbReference type="GeneID" id="93611492"/>
<dbReference type="InterPro" id="IPR051092">
    <property type="entry name" value="FYVE_RhoGEF_PH"/>
</dbReference>
<feature type="domain" description="DH" evidence="2">
    <location>
        <begin position="78"/>
        <end position="265"/>
    </location>
</feature>
<sequence>MPQSYSNNQQNLSFTNFDKQSEVTVFNSVNSLKISSSHSSLVQELVVPNPDSEFDIIDSLDYDDDDDAVFDQEIVYQRRELLIQELYHTEKDYVKNVLQALQNVYILPLRKNTKQSSFSFLGMKKPPCTEREIFWLFGNLEELLEVQYLGSNSDHVGYNSHVGQYIAVSTFERLSRYQPFKKFLESVEKDSEKGRDLLSLLRAPNTCILRYAKILTSLADNTSSMHPDYIGLLQCKQRVEQLFEEFRHNIADTKNINEVYEIHCSMTDQPFGITADRRLYLQGDFMQLNKSGAGEERAYFLFSDMLVYAKRKKFALQYKGHIQLERAQVREISKEEADGNSDCIEIVSSFQGVDSLNTTFMASPTAHVMKIADKNDLSKWKACLEAVIAKNEKVAQLKSKHPYDKQDAS</sequence>
<dbReference type="InterPro" id="IPR000219">
    <property type="entry name" value="DH_dom"/>
</dbReference>
<dbReference type="Gene3D" id="1.20.900.10">
    <property type="entry name" value="Dbl homology (DH) domain"/>
    <property type="match status" value="2"/>
</dbReference>
<evidence type="ECO:0000313" key="4">
    <source>
        <dbReference type="Proteomes" id="UP000009138"/>
    </source>
</evidence>
<dbReference type="STRING" id="246409.I1BUD6"/>
<dbReference type="SMART" id="SM00233">
    <property type="entry name" value="PH"/>
    <property type="match status" value="1"/>
</dbReference>
<dbReference type="OrthoDB" id="2249685at2759"/>
<dbReference type="PROSITE" id="PS50010">
    <property type="entry name" value="DH_2"/>
    <property type="match status" value="1"/>
</dbReference>
<dbReference type="PANTHER" id="PTHR12673:SF159">
    <property type="entry name" value="LD03170P"/>
    <property type="match status" value="1"/>
</dbReference>
<dbReference type="eggNOG" id="KOG4424">
    <property type="taxonomic scope" value="Eukaryota"/>
</dbReference>
<dbReference type="Proteomes" id="UP000009138">
    <property type="component" value="Unassembled WGS sequence"/>
</dbReference>
<dbReference type="Pfam" id="PF00621">
    <property type="entry name" value="RhoGEF"/>
    <property type="match status" value="1"/>
</dbReference>
<dbReference type="InterPro" id="IPR011993">
    <property type="entry name" value="PH-like_dom_sf"/>
</dbReference>
<dbReference type="GO" id="GO:0005085">
    <property type="term" value="F:guanyl-nucleotide exchange factor activity"/>
    <property type="evidence" value="ECO:0007669"/>
    <property type="project" value="InterPro"/>
</dbReference>
<dbReference type="AlphaFoldDB" id="I1BUD6"/>
<dbReference type="InterPro" id="IPR055251">
    <property type="entry name" value="SOS1_NGEF_PH"/>
</dbReference>
<gene>
    <name evidence="3" type="ORF">RO3G_04521</name>
</gene>
<dbReference type="GO" id="GO:0005737">
    <property type="term" value="C:cytoplasm"/>
    <property type="evidence" value="ECO:0007669"/>
    <property type="project" value="TreeGrafter"/>
</dbReference>
<dbReference type="InterPro" id="IPR001849">
    <property type="entry name" value="PH_domain"/>
</dbReference>
<dbReference type="InterPro" id="IPR035899">
    <property type="entry name" value="DBL_dom_sf"/>
</dbReference>
<organism evidence="3 4">
    <name type="scientific">Rhizopus delemar (strain RA 99-880 / ATCC MYA-4621 / FGSC 9543 / NRRL 43880)</name>
    <name type="common">Mucormycosis agent</name>
    <name type="synonym">Rhizopus arrhizus var. delemar</name>
    <dbReference type="NCBI Taxonomy" id="246409"/>
    <lineage>
        <taxon>Eukaryota</taxon>
        <taxon>Fungi</taxon>
        <taxon>Fungi incertae sedis</taxon>
        <taxon>Mucoromycota</taxon>
        <taxon>Mucoromycotina</taxon>
        <taxon>Mucoromycetes</taxon>
        <taxon>Mucorales</taxon>
        <taxon>Mucorineae</taxon>
        <taxon>Rhizopodaceae</taxon>
        <taxon>Rhizopus</taxon>
    </lineage>
</organism>
<dbReference type="SUPFAM" id="SSF48065">
    <property type="entry name" value="DBL homology domain (DH-domain)"/>
    <property type="match status" value="1"/>
</dbReference>
<evidence type="ECO:0000313" key="3">
    <source>
        <dbReference type="EMBL" id="EIE79816.1"/>
    </source>
</evidence>
<dbReference type="SUPFAM" id="SSF50729">
    <property type="entry name" value="PH domain-like"/>
    <property type="match status" value="1"/>
</dbReference>
<evidence type="ECO:0008006" key="5">
    <source>
        <dbReference type="Google" id="ProtNLM"/>
    </source>
</evidence>
<dbReference type="VEuPathDB" id="FungiDB:RO3G_04521"/>
<dbReference type="InParanoid" id="I1BUD6"/>
<dbReference type="OMA" id="PDYVGLM"/>